<dbReference type="InterPro" id="IPR000326">
    <property type="entry name" value="PAP2/HPO"/>
</dbReference>
<feature type="transmembrane region" description="Helical" evidence="10">
    <location>
        <begin position="56"/>
        <end position="75"/>
    </location>
</feature>
<gene>
    <name evidence="13" type="ORF">NCTC10738_02181</name>
    <name evidence="12" type="ORF">TUM17379_37680</name>
</gene>
<evidence type="ECO:0000256" key="4">
    <source>
        <dbReference type="ARBA" id="ARBA00022692"/>
    </source>
</evidence>
<evidence type="ECO:0000256" key="5">
    <source>
        <dbReference type="ARBA" id="ARBA00022801"/>
    </source>
</evidence>
<dbReference type="InterPro" id="IPR036938">
    <property type="entry name" value="PAP2/HPO_sf"/>
</dbReference>
<dbReference type="EC" id="3.6.1.27" evidence="2"/>
<comment type="catalytic activity">
    <reaction evidence="9">
        <text>di-trans,octa-cis-undecaprenyl diphosphate + H2O = di-trans,octa-cis-undecaprenyl phosphate + phosphate + H(+)</text>
        <dbReference type="Rhea" id="RHEA:28094"/>
        <dbReference type="ChEBI" id="CHEBI:15377"/>
        <dbReference type="ChEBI" id="CHEBI:15378"/>
        <dbReference type="ChEBI" id="CHEBI:43474"/>
        <dbReference type="ChEBI" id="CHEBI:58405"/>
        <dbReference type="ChEBI" id="CHEBI:60392"/>
        <dbReference type="EC" id="3.6.1.27"/>
    </reaction>
</comment>
<accession>A0A380A2P1</accession>
<evidence type="ECO:0000256" key="6">
    <source>
        <dbReference type="ARBA" id="ARBA00022989"/>
    </source>
</evidence>
<evidence type="ECO:0000256" key="3">
    <source>
        <dbReference type="ARBA" id="ARBA00022475"/>
    </source>
</evidence>
<dbReference type="SUPFAM" id="SSF48317">
    <property type="entry name" value="Acid phosphatase/Vanadium-dependent haloperoxidase"/>
    <property type="match status" value="1"/>
</dbReference>
<keyword evidence="3" id="KW-1003">Cell membrane</keyword>
<dbReference type="Gene3D" id="1.20.144.10">
    <property type="entry name" value="Phosphatidic acid phosphatase type 2/haloperoxidase"/>
    <property type="match status" value="1"/>
</dbReference>
<organism evidence="13 14">
    <name type="scientific">Shewanella algae</name>
    <dbReference type="NCBI Taxonomy" id="38313"/>
    <lineage>
        <taxon>Bacteria</taxon>
        <taxon>Pseudomonadati</taxon>
        <taxon>Pseudomonadota</taxon>
        <taxon>Gammaproteobacteria</taxon>
        <taxon>Alteromonadales</taxon>
        <taxon>Shewanellaceae</taxon>
        <taxon>Shewanella</taxon>
    </lineage>
</organism>
<evidence type="ECO:0000313" key="12">
    <source>
        <dbReference type="EMBL" id="BCV46750.1"/>
    </source>
</evidence>
<sequence>MFTYLAELDLRTFRALTQFGRKHDLEASALKFSASGNGPLYLCLALLMLLEQDGQRFFALLLLAYAVELPLYLLLKNAIRRKRPCHQVLVGFRASFEPSDKFSLPSGHTAGAFVFASAVWQIYPQLAVPAFIWAGLVGVSRVFLGVHYPLDILAGALLGCSATLIAVVWI</sequence>
<dbReference type="EMBL" id="AP024613">
    <property type="protein sequence ID" value="BCV46750.1"/>
    <property type="molecule type" value="Genomic_DNA"/>
</dbReference>
<dbReference type="AlphaFoldDB" id="A0A380A2P1"/>
<keyword evidence="7 10" id="KW-0472">Membrane</keyword>
<dbReference type="PANTHER" id="PTHR14969">
    <property type="entry name" value="SPHINGOSINE-1-PHOSPHATE PHOSPHOHYDROLASE"/>
    <property type="match status" value="1"/>
</dbReference>
<dbReference type="GeneID" id="93810911"/>
<dbReference type="SMART" id="SM00014">
    <property type="entry name" value="acidPPc"/>
    <property type="match status" value="1"/>
</dbReference>
<keyword evidence="14" id="KW-1185">Reference proteome</keyword>
<evidence type="ECO:0000256" key="7">
    <source>
        <dbReference type="ARBA" id="ARBA00023136"/>
    </source>
</evidence>
<dbReference type="GO" id="GO:0050380">
    <property type="term" value="F:undecaprenyl-diphosphatase activity"/>
    <property type="evidence" value="ECO:0007669"/>
    <property type="project" value="UniProtKB-EC"/>
</dbReference>
<dbReference type="RefSeq" id="WP_025011575.1">
    <property type="nucleotide sequence ID" value="NZ_AP024612.1"/>
</dbReference>
<feature type="domain" description="Phosphatidic acid phosphatase type 2/haloperoxidase" evidence="11">
    <location>
        <begin position="59"/>
        <end position="167"/>
    </location>
</feature>
<evidence type="ECO:0000313" key="13">
    <source>
        <dbReference type="EMBL" id="SUI72963.1"/>
    </source>
</evidence>
<evidence type="ECO:0000313" key="14">
    <source>
        <dbReference type="Proteomes" id="UP000254069"/>
    </source>
</evidence>
<proteinExistence type="predicted"/>
<keyword evidence="5" id="KW-0378">Hydrolase</keyword>
<accession>A0A3G4USC7</accession>
<reference evidence="13 14" key="1">
    <citation type="submission" date="2018-06" db="EMBL/GenBank/DDBJ databases">
        <authorList>
            <consortium name="Pathogen Informatics"/>
            <person name="Doyle S."/>
        </authorList>
    </citation>
    <scope>NUCLEOTIDE SEQUENCE [LARGE SCALE GENOMIC DNA]</scope>
    <source>
        <strain evidence="13 14">NCTC10738</strain>
    </source>
</reference>
<protein>
    <recommendedName>
        <fullName evidence="2">undecaprenyl-diphosphate phosphatase</fullName>
        <ecNumber evidence="2">3.6.1.27</ecNumber>
    </recommendedName>
    <alternativeName>
        <fullName evidence="8">Undecaprenyl pyrophosphate phosphatase</fullName>
    </alternativeName>
</protein>
<evidence type="ECO:0000256" key="10">
    <source>
        <dbReference type="SAM" id="Phobius"/>
    </source>
</evidence>
<evidence type="ECO:0000256" key="1">
    <source>
        <dbReference type="ARBA" id="ARBA00004651"/>
    </source>
</evidence>
<dbReference type="EMBL" id="UGYO01000001">
    <property type="protein sequence ID" value="SUI72963.1"/>
    <property type="molecule type" value="Genomic_DNA"/>
</dbReference>
<dbReference type="GO" id="GO:0005886">
    <property type="term" value="C:plasma membrane"/>
    <property type="evidence" value="ECO:0007669"/>
    <property type="project" value="UniProtKB-SubCell"/>
</dbReference>
<dbReference type="Pfam" id="PF01569">
    <property type="entry name" value="PAP2"/>
    <property type="match status" value="1"/>
</dbReference>
<dbReference type="CDD" id="cd01610">
    <property type="entry name" value="PAP2_like"/>
    <property type="match status" value="1"/>
</dbReference>
<evidence type="ECO:0000256" key="9">
    <source>
        <dbReference type="ARBA" id="ARBA00047594"/>
    </source>
</evidence>
<feature type="transmembrane region" description="Helical" evidence="10">
    <location>
        <begin position="152"/>
        <end position="169"/>
    </location>
</feature>
<evidence type="ECO:0000256" key="8">
    <source>
        <dbReference type="ARBA" id="ARBA00032707"/>
    </source>
</evidence>
<keyword evidence="4 10" id="KW-0812">Transmembrane</keyword>
<name>A0A380A2P1_9GAMM</name>
<keyword evidence="6 10" id="KW-1133">Transmembrane helix</keyword>
<comment type="subcellular location">
    <subcellularLocation>
        <location evidence="1">Cell membrane</location>
        <topology evidence="1">Multi-pass membrane protein</topology>
    </subcellularLocation>
</comment>
<evidence type="ECO:0000256" key="2">
    <source>
        <dbReference type="ARBA" id="ARBA00012374"/>
    </source>
</evidence>
<reference evidence="12" key="2">
    <citation type="submission" date="2021-05" db="EMBL/GenBank/DDBJ databases">
        <title>Molecular characterization for Shewanella algae harboring chromosomal blaOXA-55-like strains isolated from clinical and environment sample.</title>
        <authorList>
            <person name="Ohama Y."/>
            <person name="Aoki K."/>
            <person name="Harada S."/>
            <person name="Moriya K."/>
            <person name="Ishii Y."/>
            <person name="Tateda K."/>
        </authorList>
    </citation>
    <scope>NUCLEOTIDE SEQUENCE</scope>
    <source>
        <strain evidence="12">TUM17379</strain>
    </source>
</reference>
<dbReference type="PANTHER" id="PTHR14969:SF62">
    <property type="entry name" value="DECAPRENYLPHOSPHORYL-5-PHOSPHORIBOSE PHOSPHATASE RV3807C-RELATED"/>
    <property type="match status" value="1"/>
</dbReference>
<dbReference type="Proteomes" id="UP000825078">
    <property type="component" value="Chromosome"/>
</dbReference>
<evidence type="ECO:0000259" key="11">
    <source>
        <dbReference type="SMART" id="SM00014"/>
    </source>
</evidence>
<dbReference type="Proteomes" id="UP000254069">
    <property type="component" value="Unassembled WGS sequence"/>
</dbReference>